<evidence type="ECO:0000256" key="3">
    <source>
        <dbReference type="ARBA" id="ARBA00022723"/>
    </source>
</evidence>
<evidence type="ECO:0000256" key="10">
    <source>
        <dbReference type="RuleBase" id="RU000607"/>
    </source>
</evidence>
<keyword evidence="13" id="KW-1185">Reference proteome</keyword>
<organism evidence="12 13">
    <name type="scientific">Ectothiorhodosinus mongolicus</name>
    <dbReference type="NCBI Taxonomy" id="233100"/>
    <lineage>
        <taxon>Bacteria</taxon>
        <taxon>Pseudomonadati</taxon>
        <taxon>Pseudomonadota</taxon>
        <taxon>Gammaproteobacteria</taxon>
        <taxon>Chromatiales</taxon>
        <taxon>Ectothiorhodospiraceae</taxon>
        <taxon>Ectothiorhodosinus</taxon>
    </lineage>
</organism>
<dbReference type="HAMAP" id="MF_00323">
    <property type="entry name" value="Ferrochelatase"/>
    <property type="match status" value="1"/>
</dbReference>
<keyword evidence="3 9" id="KW-0479">Metal-binding</keyword>
<dbReference type="SUPFAM" id="SSF53800">
    <property type="entry name" value="Chelatase"/>
    <property type="match status" value="1"/>
</dbReference>
<comment type="catalytic activity">
    <reaction evidence="9 10">
        <text>heme b + 2 H(+) = protoporphyrin IX + Fe(2+)</text>
        <dbReference type="Rhea" id="RHEA:22584"/>
        <dbReference type="ChEBI" id="CHEBI:15378"/>
        <dbReference type="ChEBI" id="CHEBI:29033"/>
        <dbReference type="ChEBI" id="CHEBI:57306"/>
        <dbReference type="ChEBI" id="CHEBI:60344"/>
        <dbReference type="EC" id="4.98.1.1"/>
    </reaction>
</comment>
<evidence type="ECO:0000313" key="12">
    <source>
        <dbReference type="EMBL" id="SIT68814.1"/>
    </source>
</evidence>
<keyword evidence="7 9" id="KW-0627">Porphyrin biosynthesis</keyword>
<evidence type="ECO:0000256" key="6">
    <source>
        <dbReference type="ARBA" id="ARBA00023239"/>
    </source>
</evidence>
<dbReference type="FunFam" id="3.40.50.1400:FF:000002">
    <property type="entry name" value="Ferrochelatase"/>
    <property type="match status" value="1"/>
</dbReference>
<proteinExistence type="inferred from homology"/>
<evidence type="ECO:0000256" key="8">
    <source>
        <dbReference type="ARBA" id="ARBA00024536"/>
    </source>
</evidence>
<dbReference type="OrthoDB" id="9809741at2"/>
<dbReference type="GO" id="GO:0006783">
    <property type="term" value="P:heme biosynthetic process"/>
    <property type="evidence" value="ECO:0007669"/>
    <property type="project" value="UniProtKB-UniRule"/>
</dbReference>
<dbReference type="Proteomes" id="UP000223759">
    <property type="component" value="Unassembled WGS sequence"/>
</dbReference>
<name>A0A1R3VV76_9GAMM</name>
<dbReference type="RefSeq" id="WP_076755374.1">
    <property type="nucleotide sequence ID" value="NZ_CP023018.1"/>
</dbReference>
<feature type="region of interest" description="Disordered" evidence="11">
    <location>
        <begin position="344"/>
        <end position="371"/>
    </location>
</feature>
<evidence type="ECO:0000313" key="13">
    <source>
        <dbReference type="Proteomes" id="UP000223759"/>
    </source>
</evidence>
<keyword evidence="4 9" id="KW-0408">Iron</keyword>
<feature type="binding site" evidence="9">
    <location>
        <position position="210"/>
    </location>
    <ligand>
        <name>Fe(2+)</name>
        <dbReference type="ChEBI" id="CHEBI:29033"/>
    </ligand>
</feature>
<gene>
    <name evidence="9" type="primary">hemH</name>
    <name evidence="12" type="ORF">SAMN05216526_0940</name>
</gene>
<comment type="catalytic activity">
    <reaction evidence="8">
        <text>Fe-coproporphyrin III + 2 H(+) = coproporphyrin III + Fe(2+)</text>
        <dbReference type="Rhea" id="RHEA:49572"/>
        <dbReference type="ChEBI" id="CHEBI:15378"/>
        <dbReference type="ChEBI" id="CHEBI:29033"/>
        <dbReference type="ChEBI" id="CHEBI:68438"/>
        <dbReference type="ChEBI" id="CHEBI:131725"/>
        <dbReference type="EC" id="4.99.1.9"/>
    </reaction>
    <physiologicalReaction direction="right-to-left" evidence="8">
        <dbReference type="Rhea" id="RHEA:49574"/>
    </physiologicalReaction>
</comment>
<dbReference type="InterPro" id="IPR033659">
    <property type="entry name" value="Ferrochelatase_N"/>
</dbReference>
<dbReference type="NCBIfam" id="TIGR00109">
    <property type="entry name" value="hemH"/>
    <property type="match status" value="1"/>
</dbReference>
<protein>
    <recommendedName>
        <fullName evidence="9 10">Ferrochelatase</fullName>
        <ecNumber evidence="9 10">4.98.1.1</ecNumber>
    </recommendedName>
    <alternativeName>
        <fullName evidence="9">Heme synthase</fullName>
    </alternativeName>
    <alternativeName>
        <fullName evidence="9">Protoheme ferro-lyase</fullName>
    </alternativeName>
</protein>
<dbReference type="CDD" id="cd03411">
    <property type="entry name" value="Ferrochelatase_N"/>
    <property type="match status" value="1"/>
</dbReference>
<dbReference type="STRING" id="233100.SAMN05216526_0940"/>
<dbReference type="AlphaFoldDB" id="A0A1R3VV76"/>
<dbReference type="PANTHER" id="PTHR11108:SF1">
    <property type="entry name" value="FERROCHELATASE, MITOCHONDRIAL"/>
    <property type="match status" value="1"/>
</dbReference>
<comment type="function">
    <text evidence="9 10">Catalyzes the ferrous insertion into protoporphyrin IX.</text>
</comment>
<dbReference type="InterPro" id="IPR001015">
    <property type="entry name" value="Ferrochelatase"/>
</dbReference>
<evidence type="ECO:0000256" key="9">
    <source>
        <dbReference type="HAMAP-Rule" id="MF_00323"/>
    </source>
</evidence>
<evidence type="ECO:0000256" key="7">
    <source>
        <dbReference type="ARBA" id="ARBA00023244"/>
    </source>
</evidence>
<comment type="similarity">
    <text evidence="1 9 10">Belongs to the ferrochelatase family.</text>
</comment>
<comment type="subcellular location">
    <subcellularLocation>
        <location evidence="9 10">Cytoplasm</location>
    </subcellularLocation>
</comment>
<dbReference type="InterPro" id="IPR033644">
    <property type="entry name" value="Ferrochelatase_C"/>
</dbReference>
<reference evidence="12 13" key="1">
    <citation type="submission" date="2017-01" db="EMBL/GenBank/DDBJ databases">
        <authorList>
            <person name="Mah S.A."/>
            <person name="Swanson W.J."/>
            <person name="Moy G.W."/>
            <person name="Vacquier V.D."/>
        </authorList>
    </citation>
    <scope>NUCLEOTIDE SEQUENCE [LARGE SCALE GENOMIC DNA]</scope>
    <source>
        <strain evidence="12 13">M9</strain>
    </source>
</reference>
<sequence>MNYLGEPDYRHGTPQTLGILVTNLGTPDAPTRSALRRYLKQFLWDPRVVDAPRPLWWVILNGIILNTRPQKSAAKYASIWWEEGSPLLVITKRQQEGLQERLSASVPGPVKVAIAMRYGNPSIAAGLDELRRAGARRILILPMYPQYAASTTASTFDEVTNTLRQWRWVPEVRFVMSYHTDPHYIQSVANSIREYWAEHGEADHLLFSFHGIPQKYLEEGDPYHCFCRATARLVTEKLGMANDSDRWSVCFQSRFGKAQWLTPYTQETIKGLPAKGVKSLHVVCPGFSADCLETLEEIADEGEEDFLHAGGEKFGYIPALNARDDHMDAVAAVIQQHIQGWPEAQSDYDGESLRQEGERARERALAIGSKN</sequence>
<evidence type="ECO:0000256" key="4">
    <source>
        <dbReference type="ARBA" id="ARBA00023004"/>
    </source>
</evidence>
<dbReference type="PANTHER" id="PTHR11108">
    <property type="entry name" value="FERROCHELATASE"/>
    <property type="match status" value="1"/>
</dbReference>
<dbReference type="Pfam" id="PF00762">
    <property type="entry name" value="Ferrochelatase"/>
    <property type="match status" value="1"/>
</dbReference>
<feature type="binding site" evidence="9">
    <location>
        <position position="293"/>
    </location>
    <ligand>
        <name>Fe(2+)</name>
        <dbReference type="ChEBI" id="CHEBI:29033"/>
    </ligand>
</feature>
<evidence type="ECO:0000256" key="2">
    <source>
        <dbReference type="ARBA" id="ARBA00022490"/>
    </source>
</evidence>
<keyword evidence="6 9" id="KW-0456">Lyase</keyword>
<dbReference type="Gene3D" id="3.40.50.1400">
    <property type="match status" value="2"/>
</dbReference>
<feature type="compositionally biased region" description="Basic and acidic residues" evidence="11">
    <location>
        <begin position="351"/>
        <end position="364"/>
    </location>
</feature>
<dbReference type="UniPathway" id="UPA00252">
    <property type="reaction ID" value="UER00325"/>
</dbReference>
<dbReference type="InterPro" id="IPR019772">
    <property type="entry name" value="Ferrochelatase_AS"/>
</dbReference>
<keyword evidence="5 9" id="KW-0350">Heme biosynthesis</keyword>
<dbReference type="GO" id="GO:0005737">
    <property type="term" value="C:cytoplasm"/>
    <property type="evidence" value="ECO:0007669"/>
    <property type="project" value="UniProtKB-SubCell"/>
</dbReference>
<evidence type="ECO:0000256" key="5">
    <source>
        <dbReference type="ARBA" id="ARBA00023133"/>
    </source>
</evidence>
<keyword evidence="2 9" id="KW-0963">Cytoplasm</keyword>
<dbReference type="GO" id="GO:0004325">
    <property type="term" value="F:ferrochelatase activity"/>
    <property type="evidence" value="ECO:0007669"/>
    <property type="project" value="UniProtKB-UniRule"/>
</dbReference>
<dbReference type="CDD" id="cd00419">
    <property type="entry name" value="Ferrochelatase_C"/>
    <property type="match status" value="1"/>
</dbReference>
<comment type="pathway">
    <text evidence="9 10">Porphyrin-containing compound metabolism; protoheme biosynthesis; protoheme from protoporphyrin-IX: step 1/1.</text>
</comment>
<dbReference type="PROSITE" id="PS00534">
    <property type="entry name" value="FERROCHELATASE"/>
    <property type="match status" value="1"/>
</dbReference>
<dbReference type="GO" id="GO:0046872">
    <property type="term" value="F:metal ion binding"/>
    <property type="evidence" value="ECO:0007669"/>
    <property type="project" value="UniProtKB-KW"/>
</dbReference>
<evidence type="ECO:0000256" key="11">
    <source>
        <dbReference type="SAM" id="MobiDB-lite"/>
    </source>
</evidence>
<evidence type="ECO:0000256" key="1">
    <source>
        <dbReference type="ARBA" id="ARBA00007718"/>
    </source>
</evidence>
<dbReference type="EC" id="4.98.1.1" evidence="9 10"/>
<dbReference type="EMBL" id="FTPK01000002">
    <property type="protein sequence ID" value="SIT68814.1"/>
    <property type="molecule type" value="Genomic_DNA"/>
</dbReference>
<accession>A0A1R3VV76</accession>